<dbReference type="PROSITE" id="PS50850">
    <property type="entry name" value="MFS"/>
    <property type="match status" value="1"/>
</dbReference>
<accession>A0A9Q9B1Q7</accession>
<dbReference type="InterPro" id="IPR036259">
    <property type="entry name" value="MFS_trans_sf"/>
</dbReference>
<feature type="transmembrane region" description="Helical" evidence="7">
    <location>
        <begin position="150"/>
        <end position="168"/>
    </location>
</feature>
<feature type="transmembrane region" description="Helical" evidence="7">
    <location>
        <begin position="207"/>
        <end position="226"/>
    </location>
</feature>
<feature type="transmembrane region" description="Helical" evidence="7">
    <location>
        <begin position="238"/>
        <end position="261"/>
    </location>
</feature>
<sequence length="619" mass="66865">MVRGSRLEAKYQRLEDDQADLELEALNPSGLDNVKTSLDESDDAGIHSIDALTAPKKNGLEDEYGGAALMEGVVAVWDTRGKYCFIAGLALLIIVFELDNSTTGSYETYALSDFKALSMQGTLDVIGAIVSAGVKVPIAKISDVIGRGETYCLMVSLLMVSYAAHAAAQGFASFVFGSVLYVVGQAGIALLNFIIVSDVTSMRSRALAGNLLYSPFLIITWLSGILVDHVKETIGWRFGYGMFVFITPLGALLLIVTVLKLQRKARLAGYATSRKTTLRQFCSRIDLGGSLLLSGGIAMILLPITLAAQSHDHWKSAWVFLLILIGAVLLVALVPYEAFYARHPVLPVAYLRMRAITIPFLILSIDACGYRITHTYLFAWAVAAHNFSARNALYLSYISGLTQLLTGIVVGVLIYRSRSFKWLCIGGSCVRALGYGLMIRVRTNSSTTAELFAVQMIQGLGSGFLETSMFLAAQMVVSHGELAQVTALIAMSAHTGGGIGSAVAGGIYTTSMKGRLRARLGTNTDETEINDLYDSITGTLPEWGSQDRQAVAAAYSDVMGYMTTVALYVALPVIALVLFMPDNKLRDGKNLQEDPNAMRRDHRWNSSGQGDGTVRSSDD</sequence>
<evidence type="ECO:0000313" key="10">
    <source>
        <dbReference type="Proteomes" id="UP001056384"/>
    </source>
</evidence>
<dbReference type="EMBL" id="CP099425">
    <property type="protein sequence ID" value="USW55827.1"/>
    <property type="molecule type" value="Genomic_DNA"/>
</dbReference>
<evidence type="ECO:0000256" key="5">
    <source>
        <dbReference type="ARBA" id="ARBA00023136"/>
    </source>
</evidence>
<feature type="transmembrane region" description="Helical" evidence="7">
    <location>
        <begin position="485"/>
        <end position="508"/>
    </location>
</feature>
<keyword evidence="5 7" id="KW-0472">Membrane</keyword>
<keyword evidence="3 7" id="KW-0812">Transmembrane</keyword>
<evidence type="ECO:0000256" key="6">
    <source>
        <dbReference type="SAM" id="MobiDB-lite"/>
    </source>
</evidence>
<dbReference type="GO" id="GO:0005886">
    <property type="term" value="C:plasma membrane"/>
    <property type="evidence" value="ECO:0007669"/>
    <property type="project" value="TreeGrafter"/>
</dbReference>
<keyword evidence="4 7" id="KW-1133">Transmembrane helix</keyword>
<gene>
    <name evidence="9" type="ORF">Slin15195_G091460</name>
</gene>
<organism evidence="9 10">
    <name type="scientific">Septoria linicola</name>
    <dbReference type="NCBI Taxonomy" id="215465"/>
    <lineage>
        <taxon>Eukaryota</taxon>
        <taxon>Fungi</taxon>
        <taxon>Dikarya</taxon>
        <taxon>Ascomycota</taxon>
        <taxon>Pezizomycotina</taxon>
        <taxon>Dothideomycetes</taxon>
        <taxon>Dothideomycetidae</taxon>
        <taxon>Mycosphaerellales</taxon>
        <taxon>Mycosphaerellaceae</taxon>
        <taxon>Septoria</taxon>
    </lineage>
</organism>
<dbReference type="InterPro" id="IPR020846">
    <property type="entry name" value="MFS_dom"/>
</dbReference>
<feature type="transmembrane region" description="Helical" evidence="7">
    <location>
        <begin position="351"/>
        <end position="372"/>
    </location>
</feature>
<dbReference type="OrthoDB" id="2241241at2759"/>
<evidence type="ECO:0000256" key="1">
    <source>
        <dbReference type="ARBA" id="ARBA00004141"/>
    </source>
</evidence>
<feature type="transmembrane region" description="Helical" evidence="7">
    <location>
        <begin position="174"/>
        <end position="195"/>
    </location>
</feature>
<feature type="transmembrane region" description="Helical" evidence="7">
    <location>
        <begin position="451"/>
        <end position="473"/>
    </location>
</feature>
<dbReference type="InterPro" id="IPR010573">
    <property type="entry name" value="MFS_Str1/Tri12-like"/>
</dbReference>
<evidence type="ECO:0000259" key="8">
    <source>
        <dbReference type="PROSITE" id="PS50850"/>
    </source>
</evidence>
<feature type="region of interest" description="Disordered" evidence="6">
    <location>
        <begin position="588"/>
        <end position="619"/>
    </location>
</feature>
<feature type="transmembrane region" description="Helical" evidence="7">
    <location>
        <begin position="558"/>
        <end position="579"/>
    </location>
</feature>
<protein>
    <submittedName>
        <fullName evidence="9">Major facilitator transporter Str1/Tri12, major facilitator superfamily</fullName>
    </submittedName>
</protein>
<evidence type="ECO:0000256" key="7">
    <source>
        <dbReference type="SAM" id="Phobius"/>
    </source>
</evidence>
<evidence type="ECO:0000313" key="9">
    <source>
        <dbReference type="EMBL" id="USW55827.1"/>
    </source>
</evidence>
<comment type="subcellular location">
    <subcellularLocation>
        <location evidence="1">Membrane</location>
        <topology evidence="1">Multi-pass membrane protein</topology>
    </subcellularLocation>
</comment>
<feature type="domain" description="Major facilitator superfamily (MFS) profile" evidence="8">
    <location>
        <begin position="85"/>
        <end position="584"/>
    </location>
</feature>
<keyword evidence="10" id="KW-1185">Reference proteome</keyword>
<reference evidence="9" key="1">
    <citation type="submission" date="2022-06" db="EMBL/GenBank/DDBJ databases">
        <title>Complete genome sequences of two strains of the flax pathogen Septoria linicola.</title>
        <authorList>
            <person name="Lapalu N."/>
            <person name="Simon A."/>
            <person name="Demenou B."/>
            <person name="Paumier D."/>
            <person name="Guillot M.-P."/>
            <person name="Gout L."/>
            <person name="Valade R."/>
        </authorList>
    </citation>
    <scope>NUCLEOTIDE SEQUENCE</scope>
    <source>
        <strain evidence="9">SE15195</strain>
    </source>
</reference>
<dbReference type="PANTHER" id="PTHR23501:SF200">
    <property type="entry name" value="TRANSPORTER, PUTATIVE (AFU_ORTHOLOGUE AFUA_3G01360)-RELATED"/>
    <property type="match status" value="1"/>
</dbReference>
<dbReference type="Pfam" id="PF06609">
    <property type="entry name" value="TRI12"/>
    <property type="match status" value="1"/>
</dbReference>
<proteinExistence type="predicted"/>
<dbReference type="PANTHER" id="PTHR23501">
    <property type="entry name" value="MAJOR FACILITATOR SUPERFAMILY"/>
    <property type="match status" value="1"/>
</dbReference>
<evidence type="ECO:0000256" key="4">
    <source>
        <dbReference type="ARBA" id="ARBA00022989"/>
    </source>
</evidence>
<name>A0A9Q9B1Q7_9PEZI</name>
<dbReference type="SUPFAM" id="SSF103473">
    <property type="entry name" value="MFS general substrate transporter"/>
    <property type="match status" value="1"/>
</dbReference>
<dbReference type="AlphaFoldDB" id="A0A9Q9B1Q7"/>
<dbReference type="GO" id="GO:0015343">
    <property type="term" value="F:siderophore-iron transmembrane transporter activity"/>
    <property type="evidence" value="ECO:0007669"/>
    <property type="project" value="TreeGrafter"/>
</dbReference>
<feature type="transmembrane region" description="Helical" evidence="7">
    <location>
        <begin position="281"/>
        <end position="306"/>
    </location>
</feature>
<keyword evidence="2" id="KW-0813">Transport</keyword>
<evidence type="ECO:0000256" key="3">
    <source>
        <dbReference type="ARBA" id="ARBA00022692"/>
    </source>
</evidence>
<evidence type="ECO:0000256" key="2">
    <source>
        <dbReference type="ARBA" id="ARBA00022448"/>
    </source>
</evidence>
<feature type="transmembrane region" description="Helical" evidence="7">
    <location>
        <begin position="318"/>
        <end position="339"/>
    </location>
</feature>
<dbReference type="Gene3D" id="1.20.1250.20">
    <property type="entry name" value="MFS general substrate transporter like domains"/>
    <property type="match status" value="2"/>
</dbReference>
<feature type="compositionally biased region" description="Basic and acidic residues" evidence="6">
    <location>
        <begin position="588"/>
        <end position="599"/>
    </location>
</feature>
<feature type="transmembrane region" description="Helical" evidence="7">
    <location>
        <begin position="392"/>
        <end position="415"/>
    </location>
</feature>
<dbReference type="Proteomes" id="UP001056384">
    <property type="component" value="Chromosome 8"/>
</dbReference>